<keyword evidence="2" id="KW-0813">Transport</keyword>
<feature type="transmembrane region" description="Helical" evidence="10">
    <location>
        <begin position="21"/>
        <end position="44"/>
    </location>
</feature>
<organism evidence="12 13">
    <name type="scientific">Lebetimonas natsushimae</name>
    <dbReference type="NCBI Taxonomy" id="1936991"/>
    <lineage>
        <taxon>Bacteria</taxon>
        <taxon>Pseudomonadati</taxon>
        <taxon>Campylobacterota</taxon>
        <taxon>Epsilonproteobacteria</taxon>
        <taxon>Nautiliales</taxon>
        <taxon>Nautiliaceae</taxon>
        <taxon>Lebetimonas</taxon>
    </lineage>
</organism>
<evidence type="ECO:0000256" key="3">
    <source>
        <dbReference type="ARBA" id="ARBA00022449"/>
    </source>
</evidence>
<feature type="transmembrane region" description="Helical" evidence="10">
    <location>
        <begin position="291"/>
        <end position="312"/>
    </location>
</feature>
<dbReference type="AlphaFoldDB" id="A0A292YCY7"/>
<dbReference type="GO" id="GO:0016020">
    <property type="term" value="C:membrane"/>
    <property type="evidence" value="ECO:0007669"/>
    <property type="project" value="UniProtKB-SubCell"/>
</dbReference>
<feature type="transmembrane region" description="Helical" evidence="10">
    <location>
        <begin position="157"/>
        <end position="178"/>
    </location>
</feature>
<evidence type="ECO:0000259" key="11">
    <source>
        <dbReference type="Pfam" id="PF00999"/>
    </source>
</evidence>
<feature type="transmembrane region" description="Helical" evidence="10">
    <location>
        <begin position="358"/>
        <end position="376"/>
    </location>
</feature>
<accession>A0A292YCY7</accession>
<dbReference type="Pfam" id="PF00999">
    <property type="entry name" value="Na_H_Exchanger"/>
    <property type="match status" value="1"/>
</dbReference>
<keyword evidence="4 10" id="KW-0812">Transmembrane</keyword>
<evidence type="ECO:0000256" key="8">
    <source>
        <dbReference type="ARBA" id="ARBA00023136"/>
    </source>
</evidence>
<evidence type="ECO:0000256" key="6">
    <source>
        <dbReference type="ARBA" id="ARBA00023053"/>
    </source>
</evidence>
<evidence type="ECO:0000256" key="5">
    <source>
        <dbReference type="ARBA" id="ARBA00022989"/>
    </source>
</evidence>
<feature type="transmembrane region" description="Helical" evidence="10">
    <location>
        <begin position="94"/>
        <end position="119"/>
    </location>
</feature>
<feature type="transmembrane region" description="Helical" evidence="10">
    <location>
        <begin position="215"/>
        <end position="232"/>
    </location>
</feature>
<evidence type="ECO:0000256" key="2">
    <source>
        <dbReference type="ARBA" id="ARBA00022448"/>
    </source>
</evidence>
<evidence type="ECO:0000313" key="13">
    <source>
        <dbReference type="Proteomes" id="UP000217944"/>
    </source>
</evidence>
<evidence type="ECO:0000256" key="9">
    <source>
        <dbReference type="ARBA" id="ARBA00023201"/>
    </source>
</evidence>
<keyword evidence="3" id="KW-0050">Antiport</keyword>
<keyword evidence="6" id="KW-0915">Sodium</keyword>
<feature type="transmembrane region" description="Helical" evidence="10">
    <location>
        <begin position="324"/>
        <end position="346"/>
    </location>
</feature>
<protein>
    <recommendedName>
        <fullName evidence="11">Cation/H+ exchanger transmembrane domain-containing protein</fullName>
    </recommendedName>
</protein>
<dbReference type="GO" id="GO:0006814">
    <property type="term" value="P:sodium ion transport"/>
    <property type="evidence" value="ECO:0007669"/>
    <property type="project" value="UniProtKB-KW"/>
</dbReference>
<gene>
    <name evidence="12" type="ORF">LNAT_P0864</name>
</gene>
<keyword evidence="8 10" id="KW-0472">Membrane</keyword>
<evidence type="ECO:0000256" key="7">
    <source>
        <dbReference type="ARBA" id="ARBA00023065"/>
    </source>
</evidence>
<feature type="transmembrane region" description="Helical" evidence="10">
    <location>
        <begin position="184"/>
        <end position="203"/>
    </location>
</feature>
<evidence type="ECO:0000313" key="12">
    <source>
        <dbReference type="EMBL" id="GAX87568.1"/>
    </source>
</evidence>
<dbReference type="GO" id="GO:1902600">
    <property type="term" value="P:proton transmembrane transport"/>
    <property type="evidence" value="ECO:0007669"/>
    <property type="project" value="InterPro"/>
</dbReference>
<dbReference type="InterPro" id="IPR038770">
    <property type="entry name" value="Na+/solute_symporter_sf"/>
</dbReference>
<dbReference type="InterPro" id="IPR006153">
    <property type="entry name" value="Cation/H_exchanger_TM"/>
</dbReference>
<feature type="transmembrane region" description="Helical" evidence="10">
    <location>
        <begin position="125"/>
        <end position="145"/>
    </location>
</feature>
<dbReference type="EMBL" id="BDME01000001">
    <property type="protein sequence ID" value="GAX87568.1"/>
    <property type="molecule type" value="Genomic_DNA"/>
</dbReference>
<evidence type="ECO:0000256" key="4">
    <source>
        <dbReference type="ARBA" id="ARBA00022692"/>
    </source>
</evidence>
<dbReference type="PANTHER" id="PTHR43562:SF3">
    <property type="entry name" value="SODIUM ION_PROTON EXCHANGER (EUROFUNG)"/>
    <property type="match status" value="1"/>
</dbReference>
<feature type="transmembrane region" description="Helical" evidence="10">
    <location>
        <begin position="238"/>
        <end position="255"/>
    </location>
</feature>
<reference evidence="12 13" key="1">
    <citation type="journal article" date="2017" name="Syst. Appl. Microbiol.">
        <title>Lebetimonas natsushimae sp. nov., a novel strictly anaerobic, moderately thermophilic chemoautotroph isolated from a deep-sea hydrothermal vent polychaete nest in the Mid-Okinawa Trough.</title>
        <authorList>
            <person name="Nagata R."/>
            <person name="Takaki Y."/>
            <person name="Tame A."/>
            <person name="Nunoura T."/>
            <person name="Muto H."/>
            <person name="Mino S."/>
            <person name="Sawayama S."/>
            <person name="Takai K."/>
            <person name="Nakagawa S."/>
        </authorList>
    </citation>
    <scope>NUCLEOTIDE SEQUENCE [LARGE SCALE GENOMIC DNA]</scope>
    <source>
        <strain evidence="12 13">HS1857</strain>
    </source>
</reference>
<keyword evidence="9" id="KW-0739">Sodium transport</keyword>
<dbReference type="PANTHER" id="PTHR43562">
    <property type="entry name" value="NAPA-TYPE SODIUM/HYDROGEN ANTIPORTER"/>
    <property type="match status" value="1"/>
</dbReference>
<name>A0A292YCY7_9BACT</name>
<feature type="domain" description="Cation/H+ exchanger transmembrane" evidence="11">
    <location>
        <begin position="28"/>
        <end position="377"/>
    </location>
</feature>
<keyword evidence="7" id="KW-0406">Ion transport</keyword>
<keyword evidence="13" id="KW-1185">Reference proteome</keyword>
<evidence type="ECO:0000256" key="1">
    <source>
        <dbReference type="ARBA" id="ARBA00004141"/>
    </source>
</evidence>
<comment type="subcellular location">
    <subcellularLocation>
        <location evidence="1">Membrane</location>
        <topology evidence="1">Multi-pass membrane protein</topology>
    </subcellularLocation>
</comment>
<feature type="transmembrane region" description="Helical" evidence="10">
    <location>
        <begin position="64"/>
        <end position="82"/>
    </location>
</feature>
<comment type="caution">
    <text evidence="12">The sequence shown here is derived from an EMBL/GenBank/DDBJ whole genome shotgun (WGS) entry which is preliminary data.</text>
</comment>
<dbReference type="GO" id="GO:0015297">
    <property type="term" value="F:antiporter activity"/>
    <property type="evidence" value="ECO:0007669"/>
    <property type="project" value="UniProtKB-KW"/>
</dbReference>
<dbReference type="Gene3D" id="1.20.1530.20">
    <property type="match status" value="1"/>
</dbReference>
<keyword evidence="5 10" id="KW-1133">Transmembrane helix</keyword>
<dbReference type="OrthoDB" id="9793589at2"/>
<sequence length="393" mass="44178">MFSFLLKLYLKKVNMKLEIESLIVVGLIIIAAILALEISFSPAIFEIIAGTIAANFFHMSDLKWAEFLANIGLLGLMFFAGLESDVELLRKNFLKALFIGLSSFLIPFVSVFVVTKFIFLYSLKASLLISIALSTTSLALVYPLLKDKNMLHLSSGQTLLAGAMVVDIVSMFSLSFLFEGINLENILFLLVLLIIMFILPKFGEKLFSRYKENHIEFPVRFIIAILIAIGFLSKEIHINEAVLAFALGIFFSEFLRENELLEKKLRAVIFGFVAPFFFFKAGYSIKLDVINMKIILLSIILGSIAFGTKYIATVIATKPFFKKTVYKIAGLFFNMRLTFGIVASVFGLEFKVIDINTYVSLLLIIISTSLIASILMKRMPSEITEEELEDFIL</sequence>
<proteinExistence type="predicted"/>
<evidence type="ECO:0000256" key="10">
    <source>
        <dbReference type="SAM" id="Phobius"/>
    </source>
</evidence>
<dbReference type="Proteomes" id="UP000217944">
    <property type="component" value="Unassembled WGS sequence"/>
</dbReference>
<feature type="transmembrane region" description="Helical" evidence="10">
    <location>
        <begin position="267"/>
        <end position="285"/>
    </location>
</feature>